<evidence type="ECO:0000313" key="4">
    <source>
        <dbReference type="Proteomes" id="UP001272716"/>
    </source>
</evidence>
<dbReference type="Proteomes" id="UP001272716">
    <property type="component" value="Unassembled WGS sequence"/>
</dbReference>
<organism evidence="2 4">
    <name type="scientific">Bacillus thuringiensis serovar toumanoffi</name>
    <dbReference type="NCBI Taxonomy" id="180862"/>
    <lineage>
        <taxon>Bacteria</taxon>
        <taxon>Bacillati</taxon>
        <taxon>Bacillota</taxon>
        <taxon>Bacilli</taxon>
        <taxon>Bacillales</taxon>
        <taxon>Bacillaceae</taxon>
        <taxon>Bacillus</taxon>
        <taxon>Bacillus cereus group</taxon>
    </lineage>
</organism>
<reference evidence="2 4" key="1">
    <citation type="submission" date="2023-10" db="EMBL/GenBank/DDBJ databases">
        <title>Draft Genome Sequence of Bacillus thuringiensis serovar. toumanoffi 4059: Identification of a Novel Cry Protein Candidate.</title>
        <authorList>
            <person name="Murdoch R.W."/>
            <person name="Gemler B."/>
            <person name="Heater B.S."/>
        </authorList>
    </citation>
    <scope>NUCLEOTIDE SEQUENCE [LARGE SCALE GENOMIC DNA]</scope>
    <source>
        <strain evidence="2 4">4059</strain>
    </source>
</reference>
<keyword evidence="1" id="KW-1133">Transmembrane helix</keyword>
<evidence type="ECO:0000256" key="1">
    <source>
        <dbReference type="SAM" id="Phobius"/>
    </source>
</evidence>
<dbReference type="EMBL" id="JAWQCK010000004">
    <property type="protein sequence ID" value="MDW9207740.1"/>
    <property type="molecule type" value="Genomic_DNA"/>
</dbReference>
<name>A0ABD5HS66_BACTU</name>
<keyword evidence="1" id="KW-0812">Transmembrane</keyword>
<sequence length="44" mass="5060">MYEVVMGTPKEVFIIYFIVLIACFTVYPIAIMIMNAVMNRGTKQ</sequence>
<dbReference type="RefSeq" id="WP_000273388.1">
    <property type="nucleotide sequence ID" value="NZ_JAWQCK010000004.1"/>
</dbReference>
<accession>A0ABD5HS66</accession>
<comment type="caution">
    <text evidence="2">The sequence shown here is derived from an EMBL/GenBank/DDBJ whole genome shotgun (WGS) entry which is preliminary data.</text>
</comment>
<feature type="transmembrane region" description="Helical" evidence="1">
    <location>
        <begin position="12"/>
        <end position="38"/>
    </location>
</feature>
<dbReference type="EMBL" id="JAWQCK010000004">
    <property type="protein sequence ID" value="MDW9207775.1"/>
    <property type="molecule type" value="Genomic_DNA"/>
</dbReference>
<protein>
    <submittedName>
        <fullName evidence="2">Uncharacterized protein</fullName>
    </submittedName>
</protein>
<keyword evidence="1" id="KW-0472">Membrane</keyword>
<dbReference type="AlphaFoldDB" id="A0ABD5HS66"/>
<gene>
    <name evidence="2" type="ORF">BTTOUR_02770</name>
    <name evidence="3" type="ORF">BTTOUR_02945</name>
</gene>
<evidence type="ECO:0000313" key="3">
    <source>
        <dbReference type="EMBL" id="MDW9207775.1"/>
    </source>
</evidence>
<proteinExistence type="predicted"/>
<evidence type="ECO:0000313" key="2">
    <source>
        <dbReference type="EMBL" id="MDW9207740.1"/>
    </source>
</evidence>